<keyword evidence="2" id="KW-1185">Reference proteome</keyword>
<sequence>MRVSEASFLLIFGYMQYSVPLPWGWPELGLLPQLLDIDFLEISLKVDKAHLAEMKELMAPGQRVTQLLPLSRNLTGESPEAGGEAAAAHSWMRELSPLPSEELEQRSHLETTELASDMVLHMEQAEYPVKDFSRFNPDDVASLVAGNEGSTPDAEEGR</sequence>
<reference evidence="1 2" key="1">
    <citation type="submission" date="2019-07" db="EMBL/GenBank/DDBJ databases">
        <title>De Novo Assembly of kiwifruit Actinidia rufa.</title>
        <authorList>
            <person name="Sugita-Konishi S."/>
            <person name="Sato K."/>
            <person name="Mori E."/>
            <person name="Abe Y."/>
            <person name="Kisaki G."/>
            <person name="Hamano K."/>
            <person name="Suezawa K."/>
            <person name="Otani M."/>
            <person name="Fukuda T."/>
            <person name="Manabe T."/>
            <person name="Gomi K."/>
            <person name="Tabuchi M."/>
            <person name="Akimitsu K."/>
            <person name="Kataoka I."/>
        </authorList>
    </citation>
    <scope>NUCLEOTIDE SEQUENCE [LARGE SCALE GENOMIC DNA]</scope>
    <source>
        <strain evidence="2">cv. Fuchu</strain>
    </source>
</reference>
<evidence type="ECO:0000313" key="2">
    <source>
        <dbReference type="Proteomes" id="UP000585474"/>
    </source>
</evidence>
<proteinExistence type="predicted"/>
<gene>
    <name evidence="1" type="ORF">Acr_08g0000870</name>
</gene>
<evidence type="ECO:0000313" key="1">
    <source>
        <dbReference type="EMBL" id="GFY91691.1"/>
    </source>
</evidence>
<dbReference type="Proteomes" id="UP000585474">
    <property type="component" value="Unassembled WGS sequence"/>
</dbReference>
<comment type="caution">
    <text evidence="1">The sequence shown here is derived from an EMBL/GenBank/DDBJ whole genome shotgun (WGS) entry which is preliminary data.</text>
</comment>
<organism evidence="1 2">
    <name type="scientific">Actinidia rufa</name>
    <dbReference type="NCBI Taxonomy" id="165716"/>
    <lineage>
        <taxon>Eukaryota</taxon>
        <taxon>Viridiplantae</taxon>
        <taxon>Streptophyta</taxon>
        <taxon>Embryophyta</taxon>
        <taxon>Tracheophyta</taxon>
        <taxon>Spermatophyta</taxon>
        <taxon>Magnoliopsida</taxon>
        <taxon>eudicotyledons</taxon>
        <taxon>Gunneridae</taxon>
        <taxon>Pentapetalae</taxon>
        <taxon>asterids</taxon>
        <taxon>Ericales</taxon>
        <taxon>Actinidiaceae</taxon>
        <taxon>Actinidia</taxon>
    </lineage>
</organism>
<dbReference type="AlphaFoldDB" id="A0A7J0EZ28"/>
<name>A0A7J0EZ28_9ERIC</name>
<accession>A0A7J0EZ28</accession>
<dbReference type="EMBL" id="BJWL01000008">
    <property type="protein sequence ID" value="GFY91691.1"/>
    <property type="molecule type" value="Genomic_DNA"/>
</dbReference>
<protein>
    <submittedName>
        <fullName evidence="1">Uncharacterized protein</fullName>
    </submittedName>
</protein>